<evidence type="ECO:0000313" key="2">
    <source>
        <dbReference type="Proteomes" id="UP001500755"/>
    </source>
</evidence>
<evidence type="ECO:0000313" key="1">
    <source>
        <dbReference type="EMBL" id="GAA2011818.1"/>
    </source>
</evidence>
<accession>A0ABP5F184</accession>
<name>A0ABP5F184_9MICO</name>
<proteinExistence type="predicted"/>
<dbReference type="RefSeq" id="WP_344310026.1">
    <property type="nucleotide sequence ID" value="NZ_BAAANO010000023.1"/>
</dbReference>
<sequence length="143" mass="15395">MKEKEAADAAVAALEEYIAVSNEVFSAGGEGAEKFKDVASDAVLLQSQADAGQLESEGWRFDGGITNYGYDVTEVDLKEGAESPISYVRLQACYSESAFSLVDTHGDAVGTPAPNDPTFEYVIGNYDEQWLVSEQNLVSNYCS</sequence>
<reference evidence="2" key="1">
    <citation type="journal article" date="2019" name="Int. J. Syst. Evol. Microbiol.">
        <title>The Global Catalogue of Microorganisms (GCM) 10K type strain sequencing project: providing services to taxonomists for standard genome sequencing and annotation.</title>
        <authorList>
            <consortium name="The Broad Institute Genomics Platform"/>
            <consortium name="The Broad Institute Genome Sequencing Center for Infectious Disease"/>
            <person name="Wu L."/>
            <person name="Ma J."/>
        </authorList>
    </citation>
    <scope>NUCLEOTIDE SEQUENCE [LARGE SCALE GENOMIC DNA]</scope>
    <source>
        <strain evidence="2">JCM 14546</strain>
    </source>
</reference>
<gene>
    <name evidence="1" type="ORF">GCM10009755_24060</name>
</gene>
<comment type="caution">
    <text evidence="1">The sequence shown here is derived from an EMBL/GenBank/DDBJ whole genome shotgun (WGS) entry which is preliminary data.</text>
</comment>
<organism evidence="1 2">
    <name type="scientific">Brevibacterium samyangense</name>
    <dbReference type="NCBI Taxonomy" id="366888"/>
    <lineage>
        <taxon>Bacteria</taxon>
        <taxon>Bacillati</taxon>
        <taxon>Actinomycetota</taxon>
        <taxon>Actinomycetes</taxon>
        <taxon>Micrococcales</taxon>
        <taxon>Brevibacteriaceae</taxon>
        <taxon>Brevibacterium</taxon>
    </lineage>
</organism>
<dbReference type="Proteomes" id="UP001500755">
    <property type="component" value="Unassembled WGS sequence"/>
</dbReference>
<keyword evidence="2" id="KW-1185">Reference proteome</keyword>
<protein>
    <submittedName>
        <fullName evidence="1">Uncharacterized protein</fullName>
    </submittedName>
</protein>
<dbReference type="EMBL" id="BAAANO010000023">
    <property type="protein sequence ID" value="GAA2011818.1"/>
    <property type="molecule type" value="Genomic_DNA"/>
</dbReference>